<dbReference type="AlphaFoldDB" id="A0A2I1K7H2"/>
<evidence type="ECO:0000313" key="1">
    <source>
        <dbReference type="EMBL" id="PKY91581.1"/>
    </source>
</evidence>
<dbReference type="InterPro" id="IPR007731">
    <property type="entry name" value="DUF669"/>
</dbReference>
<evidence type="ECO:0000313" key="2">
    <source>
        <dbReference type="Proteomes" id="UP000234775"/>
    </source>
</evidence>
<gene>
    <name evidence="1" type="ORF">CYJ27_02585</name>
</gene>
<name>A0A2I1K7H2_9LACT</name>
<accession>A0A2I1K7H2</accession>
<keyword evidence="2" id="KW-1185">Reference proteome</keyword>
<protein>
    <recommendedName>
        <fullName evidence="3">DUF669 domain-containing protein</fullName>
    </recommendedName>
</protein>
<dbReference type="RefSeq" id="WP_101659828.1">
    <property type="nucleotide sequence ID" value="NZ_PKGZ01000002.1"/>
</dbReference>
<reference evidence="1 2" key="1">
    <citation type="submission" date="2017-12" db="EMBL/GenBank/DDBJ databases">
        <title>Phylogenetic diversity of female urinary microbiome.</title>
        <authorList>
            <person name="Thomas-White K."/>
            <person name="Wolfe A.J."/>
        </authorList>
    </citation>
    <scope>NUCLEOTIDE SEQUENCE [LARGE SCALE GENOMIC DNA]</scope>
    <source>
        <strain evidence="1 2">UMB0844</strain>
    </source>
</reference>
<evidence type="ECO:0008006" key="3">
    <source>
        <dbReference type="Google" id="ProtNLM"/>
    </source>
</evidence>
<dbReference type="EMBL" id="PKGZ01000002">
    <property type="protein sequence ID" value="PKY91581.1"/>
    <property type="molecule type" value="Genomic_DNA"/>
</dbReference>
<proteinExistence type="predicted"/>
<dbReference type="Pfam" id="PF05037">
    <property type="entry name" value="DUF669"/>
    <property type="match status" value="1"/>
</dbReference>
<organism evidence="1 2">
    <name type="scientific">Aerococcus christensenii</name>
    <dbReference type="NCBI Taxonomy" id="87541"/>
    <lineage>
        <taxon>Bacteria</taxon>
        <taxon>Bacillati</taxon>
        <taxon>Bacillota</taxon>
        <taxon>Bacilli</taxon>
        <taxon>Lactobacillales</taxon>
        <taxon>Aerococcaceae</taxon>
        <taxon>Aerococcus</taxon>
    </lineage>
</organism>
<dbReference type="Proteomes" id="UP000234775">
    <property type="component" value="Unassembled WGS sequence"/>
</dbReference>
<sequence>MATLSELVNKTLENFDPKKDKIATQNNGLPTGQYDVVVNGVAFHVYESGYECISVDLKVIGGDYDGQHEFINWNVDPEYTTKSGEKFSEKYKGLFDKAIRTVLKFACVTEIDINSLNWTDQVELAESLQPAKGKQFVLSVTKEPNKNGKIYPDYEFISYDDEVPF</sequence>
<comment type="caution">
    <text evidence="1">The sequence shown here is derived from an EMBL/GenBank/DDBJ whole genome shotgun (WGS) entry which is preliminary data.</text>
</comment>